<evidence type="ECO:0000313" key="4">
    <source>
        <dbReference type="Proteomes" id="UP000215914"/>
    </source>
</evidence>
<feature type="compositionally biased region" description="Polar residues" evidence="2">
    <location>
        <begin position="68"/>
        <end position="89"/>
    </location>
</feature>
<dbReference type="AlphaFoldDB" id="A0A9K3NZZ6"/>
<dbReference type="Proteomes" id="UP000215914">
    <property type="component" value="Unassembled WGS sequence"/>
</dbReference>
<feature type="compositionally biased region" description="Basic and acidic residues" evidence="2">
    <location>
        <begin position="116"/>
        <end position="136"/>
    </location>
</feature>
<reference evidence="3" key="1">
    <citation type="journal article" date="2017" name="Nature">
        <title>The sunflower genome provides insights into oil metabolism, flowering and Asterid evolution.</title>
        <authorList>
            <person name="Badouin H."/>
            <person name="Gouzy J."/>
            <person name="Grassa C.J."/>
            <person name="Murat F."/>
            <person name="Staton S.E."/>
            <person name="Cottret L."/>
            <person name="Lelandais-Briere C."/>
            <person name="Owens G.L."/>
            <person name="Carrere S."/>
            <person name="Mayjonade B."/>
            <person name="Legrand L."/>
            <person name="Gill N."/>
            <person name="Kane N.C."/>
            <person name="Bowers J.E."/>
            <person name="Hubner S."/>
            <person name="Bellec A."/>
            <person name="Berard A."/>
            <person name="Berges H."/>
            <person name="Blanchet N."/>
            <person name="Boniface M.C."/>
            <person name="Brunel D."/>
            <person name="Catrice O."/>
            <person name="Chaidir N."/>
            <person name="Claudel C."/>
            <person name="Donnadieu C."/>
            <person name="Faraut T."/>
            <person name="Fievet G."/>
            <person name="Helmstetter N."/>
            <person name="King M."/>
            <person name="Knapp S.J."/>
            <person name="Lai Z."/>
            <person name="Le Paslier M.C."/>
            <person name="Lippi Y."/>
            <person name="Lorenzon L."/>
            <person name="Mandel J.R."/>
            <person name="Marage G."/>
            <person name="Marchand G."/>
            <person name="Marquand E."/>
            <person name="Bret-Mestries E."/>
            <person name="Morien E."/>
            <person name="Nambeesan S."/>
            <person name="Nguyen T."/>
            <person name="Pegot-Espagnet P."/>
            <person name="Pouilly N."/>
            <person name="Raftis F."/>
            <person name="Sallet E."/>
            <person name="Schiex T."/>
            <person name="Thomas J."/>
            <person name="Vandecasteele C."/>
            <person name="Vares D."/>
            <person name="Vear F."/>
            <person name="Vautrin S."/>
            <person name="Crespi M."/>
            <person name="Mangin B."/>
            <person name="Burke J.M."/>
            <person name="Salse J."/>
            <person name="Munos S."/>
            <person name="Vincourt P."/>
            <person name="Rieseberg L.H."/>
            <person name="Langlade N.B."/>
        </authorList>
    </citation>
    <scope>NUCLEOTIDE SEQUENCE</scope>
    <source>
        <tissue evidence="3">Leaves</tissue>
    </source>
</reference>
<dbReference type="Gramene" id="mRNA:HanXRQr2_Chr02g0071071">
    <property type="protein sequence ID" value="mRNA:HanXRQr2_Chr02g0071071"/>
    <property type="gene ID" value="HanXRQr2_Chr02g0071071"/>
</dbReference>
<name>A0A9K3NZZ6_HELAN</name>
<evidence type="ECO:0000313" key="3">
    <source>
        <dbReference type="EMBL" id="KAF5818871.1"/>
    </source>
</evidence>
<accession>A0A9K3NZZ6</accession>
<keyword evidence="1" id="KW-0175">Coiled coil</keyword>
<comment type="caution">
    <text evidence="3">The sequence shown here is derived from an EMBL/GenBank/DDBJ whole genome shotgun (WGS) entry which is preliminary data.</text>
</comment>
<gene>
    <name evidence="3" type="ORF">HanXRQr2_Chr02g0071071</name>
</gene>
<dbReference type="EMBL" id="MNCJ02000317">
    <property type="protein sequence ID" value="KAF5818871.1"/>
    <property type="molecule type" value="Genomic_DNA"/>
</dbReference>
<feature type="region of interest" description="Disordered" evidence="2">
    <location>
        <begin position="67"/>
        <end position="136"/>
    </location>
</feature>
<organism evidence="3 4">
    <name type="scientific">Helianthus annuus</name>
    <name type="common">Common sunflower</name>
    <dbReference type="NCBI Taxonomy" id="4232"/>
    <lineage>
        <taxon>Eukaryota</taxon>
        <taxon>Viridiplantae</taxon>
        <taxon>Streptophyta</taxon>
        <taxon>Embryophyta</taxon>
        <taxon>Tracheophyta</taxon>
        <taxon>Spermatophyta</taxon>
        <taxon>Magnoliopsida</taxon>
        <taxon>eudicotyledons</taxon>
        <taxon>Gunneridae</taxon>
        <taxon>Pentapetalae</taxon>
        <taxon>asterids</taxon>
        <taxon>campanulids</taxon>
        <taxon>Asterales</taxon>
        <taxon>Asteraceae</taxon>
        <taxon>Asteroideae</taxon>
        <taxon>Heliantheae alliance</taxon>
        <taxon>Heliantheae</taxon>
        <taxon>Helianthus</taxon>
    </lineage>
</organism>
<protein>
    <submittedName>
        <fullName evidence="3">Uncharacterized protein</fullName>
    </submittedName>
</protein>
<feature type="coiled-coil region" evidence="1">
    <location>
        <begin position="206"/>
        <end position="325"/>
    </location>
</feature>
<evidence type="ECO:0000256" key="2">
    <source>
        <dbReference type="SAM" id="MobiDB-lite"/>
    </source>
</evidence>
<feature type="compositionally biased region" description="Gly residues" evidence="2">
    <location>
        <begin position="90"/>
        <end position="114"/>
    </location>
</feature>
<sequence length="346" mass="38617">MRPKITVIPPKTIVAEGKSGEVEKTVAKETDAAKVWKALEVTKASKFVKVTGGDLPVIEHTDPKAQVENPTAQHTGPIQTDTVKSTTGESAGGVHTGGGVKNVTAGGGNTGGSGVDTRKGASEKRPRQPSSIRDEDTLGDIYYKTYDESRTNELHTPVWSLKQGDTFAEFGACREWMMWAFPQADIKLQEDRATFHKEKKSEEWGLQGLKKKLQASEDLLAEERRNWRVPCDNDNKKMYAARTKITNLEAQVKELKKSEASYKEKYEEAKSHRERVEVDLSPQILRKDRDLAGKDTEIAKLKRQLREAQEGLEAEKQKTESLEVDLIAEKVKAETAEEARKVSMRP</sequence>
<proteinExistence type="predicted"/>
<evidence type="ECO:0000256" key="1">
    <source>
        <dbReference type="SAM" id="Coils"/>
    </source>
</evidence>
<reference evidence="3" key="2">
    <citation type="submission" date="2020-06" db="EMBL/GenBank/DDBJ databases">
        <title>Helianthus annuus Genome sequencing and assembly Release 2.</title>
        <authorList>
            <person name="Gouzy J."/>
            <person name="Langlade N."/>
            <person name="Munos S."/>
        </authorList>
    </citation>
    <scope>NUCLEOTIDE SEQUENCE</scope>
    <source>
        <tissue evidence="3">Leaves</tissue>
    </source>
</reference>
<keyword evidence="4" id="KW-1185">Reference proteome</keyword>